<gene>
    <name evidence="2" type="ORF">FK219_010835</name>
</gene>
<protein>
    <submittedName>
        <fullName evidence="2">Uncharacterized protein</fullName>
    </submittedName>
</protein>
<dbReference type="OrthoDB" id="5196233at2"/>
<evidence type="ECO:0000256" key="1">
    <source>
        <dbReference type="SAM" id="Phobius"/>
    </source>
</evidence>
<organism evidence="2 3">
    <name type="scientific">Microcella pacifica</name>
    <dbReference type="NCBI Taxonomy" id="2591847"/>
    <lineage>
        <taxon>Bacteria</taxon>
        <taxon>Bacillati</taxon>
        <taxon>Actinomycetota</taxon>
        <taxon>Actinomycetes</taxon>
        <taxon>Micrococcales</taxon>
        <taxon>Microbacteriaceae</taxon>
        <taxon>Microcella</taxon>
    </lineage>
</organism>
<evidence type="ECO:0000313" key="3">
    <source>
        <dbReference type="Proteomes" id="UP000818266"/>
    </source>
</evidence>
<name>A0A9E5MFI2_9MICO</name>
<evidence type="ECO:0000313" key="2">
    <source>
        <dbReference type="EMBL" id="NHF63722.1"/>
    </source>
</evidence>
<dbReference type="EMBL" id="VIKT02000019">
    <property type="protein sequence ID" value="NHF63722.1"/>
    <property type="molecule type" value="Genomic_DNA"/>
</dbReference>
<accession>A0A9E5MFI2</accession>
<dbReference type="Proteomes" id="UP000818266">
    <property type="component" value="Unassembled WGS sequence"/>
</dbReference>
<comment type="caution">
    <text evidence="2">The sequence shown here is derived from an EMBL/GenBank/DDBJ whole genome shotgun (WGS) entry which is preliminary data.</text>
</comment>
<reference evidence="2 3" key="1">
    <citation type="submission" date="2019-06" db="EMBL/GenBank/DDBJ databases">
        <authorList>
            <person name="De-Chao Zhang Q."/>
        </authorList>
    </citation>
    <scope>NUCLEOTIDE SEQUENCE [LARGE SCALE GENOMIC DNA]</scope>
    <source>
        <strain evidence="2 3">KN1116</strain>
    </source>
</reference>
<keyword evidence="1" id="KW-0472">Membrane</keyword>
<keyword evidence="1" id="KW-1133">Transmembrane helix</keyword>
<keyword evidence="3" id="KW-1185">Reference proteome</keyword>
<feature type="transmembrane region" description="Helical" evidence="1">
    <location>
        <begin position="41"/>
        <end position="63"/>
    </location>
</feature>
<proteinExistence type="predicted"/>
<dbReference type="RefSeq" id="WP_152582705.1">
    <property type="nucleotide sequence ID" value="NZ_JAVJPO010000023.1"/>
</dbReference>
<sequence>MSRQQSRDASSALVYGAIPRAQLMPPEVALRRRESSRRRGLIALVAVVLFLVVGGIVATHWLAAAAQQRLEAERAITQQLLAEQLEYVEVLGIQDRLDAVVAQREALAGVEVLWRDELQPYLAALDSNEIVEAIATEGNTPFEPPLTQEGPLRSARSATVLLTVATNDLPDPSRWLREWQQLEGFADASIDSIALDGEDGYLTIVTLNLSSAVLTEQEASE</sequence>
<reference evidence="2 3" key="2">
    <citation type="submission" date="2020-03" db="EMBL/GenBank/DDBJ databases">
        <title>Chryseoglobus sp. isolated from a deep-sea seamount.</title>
        <authorList>
            <person name="Zhang D.-C."/>
        </authorList>
    </citation>
    <scope>NUCLEOTIDE SEQUENCE [LARGE SCALE GENOMIC DNA]</scope>
    <source>
        <strain evidence="2 3">KN1116</strain>
    </source>
</reference>
<dbReference type="AlphaFoldDB" id="A0A9E5MFI2"/>
<keyword evidence="1" id="KW-0812">Transmembrane</keyword>